<dbReference type="PROSITE" id="PS51318">
    <property type="entry name" value="TAT"/>
    <property type="match status" value="1"/>
</dbReference>
<dbReference type="Pfam" id="PF20256">
    <property type="entry name" value="MoCoBD_2"/>
    <property type="match status" value="2"/>
</dbReference>
<dbReference type="InterPro" id="IPR037165">
    <property type="entry name" value="AldOxase/xan_DH_Mopterin-bd_sf"/>
</dbReference>
<reference evidence="2 3" key="1">
    <citation type="submission" date="2018-07" db="EMBL/GenBank/DDBJ databases">
        <title>Genome analysis of Runella aurantiaca.</title>
        <authorList>
            <person name="Yang X."/>
        </authorList>
    </citation>
    <scope>NUCLEOTIDE SEQUENCE [LARGE SCALE GENOMIC DNA]</scope>
    <source>
        <strain evidence="2 3">YX9</strain>
    </source>
</reference>
<evidence type="ECO:0000313" key="2">
    <source>
        <dbReference type="EMBL" id="RDB03762.1"/>
    </source>
</evidence>
<feature type="domain" description="Aldehyde oxidase/xanthine dehydrogenase a/b hammerhead" evidence="1">
    <location>
        <begin position="219"/>
        <end position="305"/>
    </location>
</feature>
<protein>
    <submittedName>
        <fullName evidence="2">Xanthine dehydrogenase family protein molybdopterin-binding subunit</fullName>
    </submittedName>
</protein>
<dbReference type="PIRSF" id="PIRSF036389">
    <property type="entry name" value="IOR_B"/>
    <property type="match status" value="1"/>
</dbReference>
<dbReference type="InterPro" id="IPR000674">
    <property type="entry name" value="Ald_Oxase/Xan_DH_a/b"/>
</dbReference>
<dbReference type="EMBL" id="QPIW01000023">
    <property type="protein sequence ID" value="RDB03762.1"/>
    <property type="molecule type" value="Genomic_DNA"/>
</dbReference>
<dbReference type="InterPro" id="IPR012368">
    <property type="entry name" value="OxRdtase_Mopterin-bd_su_IorB"/>
</dbReference>
<dbReference type="InterPro" id="IPR046867">
    <property type="entry name" value="AldOxase/xan_DH_MoCoBD2"/>
</dbReference>
<gene>
    <name evidence="2" type="ORF">DVG78_22015</name>
</gene>
<dbReference type="OrthoDB" id="9767994at2"/>
<organism evidence="2 3">
    <name type="scientific">Runella aurantiaca</name>
    <dbReference type="NCBI Taxonomy" id="2282308"/>
    <lineage>
        <taxon>Bacteria</taxon>
        <taxon>Pseudomonadati</taxon>
        <taxon>Bacteroidota</taxon>
        <taxon>Cytophagia</taxon>
        <taxon>Cytophagales</taxon>
        <taxon>Spirosomataceae</taxon>
        <taxon>Runella</taxon>
    </lineage>
</organism>
<dbReference type="Pfam" id="PF02738">
    <property type="entry name" value="MoCoBD_1"/>
    <property type="match status" value="1"/>
</dbReference>
<dbReference type="Gene3D" id="3.90.1170.50">
    <property type="entry name" value="Aldehyde oxidase/xanthine dehydrogenase, a/b hammerhead"/>
    <property type="match status" value="1"/>
</dbReference>
<name>A0A369I3Y6_9BACT</name>
<dbReference type="SUPFAM" id="SSF56003">
    <property type="entry name" value="Molybdenum cofactor-binding domain"/>
    <property type="match status" value="2"/>
</dbReference>
<dbReference type="GO" id="GO:0016491">
    <property type="term" value="F:oxidoreductase activity"/>
    <property type="evidence" value="ECO:0007669"/>
    <property type="project" value="InterPro"/>
</dbReference>
<accession>A0A369I3Y6</accession>
<dbReference type="InterPro" id="IPR052516">
    <property type="entry name" value="N-heterocyclic_Hydroxylase"/>
</dbReference>
<keyword evidence="3" id="KW-1185">Reference proteome</keyword>
<dbReference type="InterPro" id="IPR006311">
    <property type="entry name" value="TAT_signal"/>
</dbReference>
<dbReference type="Gene3D" id="3.30.365.10">
    <property type="entry name" value="Aldehyde oxidase/xanthine dehydrogenase, molybdopterin binding domain"/>
    <property type="match status" value="4"/>
</dbReference>
<evidence type="ECO:0000259" key="1">
    <source>
        <dbReference type="SMART" id="SM01008"/>
    </source>
</evidence>
<dbReference type="SMART" id="SM01008">
    <property type="entry name" value="Ald_Xan_dh_C"/>
    <property type="match status" value="1"/>
</dbReference>
<dbReference type="PANTHER" id="PTHR47495">
    <property type="entry name" value="ALDEHYDE DEHYDROGENASE"/>
    <property type="match status" value="1"/>
</dbReference>
<evidence type="ECO:0000313" key="3">
    <source>
        <dbReference type="Proteomes" id="UP000253141"/>
    </source>
</evidence>
<dbReference type="PANTHER" id="PTHR47495:SF3">
    <property type="entry name" value="BLR6219 PROTEIN"/>
    <property type="match status" value="1"/>
</dbReference>
<dbReference type="InterPro" id="IPR008274">
    <property type="entry name" value="AldOxase/xan_DH_MoCoBD1"/>
</dbReference>
<dbReference type="Proteomes" id="UP000253141">
    <property type="component" value="Unassembled WGS sequence"/>
</dbReference>
<proteinExistence type="predicted"/>
<dbReference type="AlphaFoldDB" id="A0A369I3Y6"/>
<sequence>MRMNSDVSEAIKKTKKMSNRRDFIKTLGLSSAGLMMGLSASSKPTVIHLNGVGPSALALEINPFIVIEPNGKIILINPRPDMGQGSTQAVPSLLAEELEVRLDQVTIWQSDGKGKYGDQTSGGSSSVRALWKPIRQAGAAAREMLVKAAAQRWSVPESECYAKEAKVFHKPSGKSLTYGEVADDASKFEVPKNPALKEAKDFKIVGKYAPRLDVPARVTGKAVFGIDVDVPGMVYAVMIHNPHVFGKIVSIDDTEALKIKGVQKVLKCERPMPHRTAEAVAIIADNYWAALSAKKVVKVHWDNGTIPHTLTTDAYFKKCAEAATKEGLKGEESGDFAAAFAGAAKKVEALYETPFLAHAPMEPENAIAHVKEDGTAEVWAPIQGPDWALRDLAGYLKIKPEQIKINVALLGGAFGRKAYHDFLLEACFLSKEVKKPVKLVWTREDDITQGPYRPGMMARMQGGVDEKGNIVAYHHHPIGESIQFQVFKAPNDKPDDWICGELSQKEQKYTIPAFKVSFTHVSTEIPIVWWRSVYASNFGFSQEGFLDELIHSAGKDPLKARLEMMTDARFKKVLETLAEKAKWGEKLPAGHGKGIAVFKSFGSISACCVTVSKQGAGVKVEKVVSVIDCGHYVNPDNVKAQTEGNIVMGITAAVKKGISFTNGQAEQTNFHQYHVMRFNEMPAVEIHIVESGAEPGGVGEPGLPPIAPALANAVFAATGKRIRKLPFDLNTLA</sequence>
<comment type="caution">
    <text evidence="2">The sequence shown here is derived from an EMBL/GenBank/DDBJ whole genome shotgun (WGS) entry which is preliminary data.</text>
</comment>